<dbReference type="InterPro" id="IPR036390">
    <property type="entry name" value="WH_DNA-bd_sf"/>
</dbReference>
<keyword evidence="3" id="KW-0804">Transcription</keyword>
<dbReference type="InterPro" id="IPR029016">
    <property type="entry name" value="GAF-like_dom_sf"/>
</dbReference>
<feature type="domain" description="IclR-ED" evidence="5">
    <location>
        <begin position="66"/>
        <end position="247"/>
    </location>
</feature>
<dbReference type="Gene3D" id="3.30.450.40">
    <property type="match status" value="1"/>
</dbReference>
<organism evidence="6 7">
    <name type="scientific">Vibrio gazogenes DSM 21264 = NBRC 103151</name>
    <dbReference type="NCBI Taxonomy" id="1123492"/>
    <lineage>
        <taxon>Bacteria</taxon>
        <taxon>Pseudomonadati</taxon>
        <taxon>Pseudomonadota</taxon>
        <taxon>Gammaproteobacteria</taxon>
        <taxon>Vibrionales</taxon>
        <taxon>Vibrionaceae</taxon>
        <taxon>Vibrio</taxon>
    </lineage>
</organism>
<evidence type="ECO:0000313" key="7">
    <source>
        <dbReference type="Proteomes" id="UP000184159"/>
    </source>
</evidence>
<evidence type="ECO:0000313" key="6">
    <source>
        <dbReference type="EMBL" id="SHF04035.1"/>
    </source>
</evidence>
<dbReference type="InterPro" id="IPR014757">
    <property type="entry name" value="Tscrpt_reg_IclR_C"/>
</dbReference>
<keyword evidence="7" id="KW-1185">Reference proteome</keyword>
<dbReference type="EMBL" id="FQUH01000005">
    <property type="protein sequence ID" value="SHF04035.1"/>
    <property type="molecule type" value="Genomic_DNA"/>
</dbReference>
<gene>
    <name evidence="6" type="ORF">SAMN02745781_01286</name>
</gene>
<dbReference type="RefSeq" id="WP_205409137.1">
    <property type="nucleotide sequence ID" value="NZ_FQUH01000005.1"/>
</dbReference>
<evidence type="ECO:0000259" key="5">
    <source>
        <dbReference type="PROSITE" id="PS51078"/>
    </source>
</evidence>
<accession>A0A1M4YE71</accession>
<evidence type="ECO:0000259" key="4">
    <source>
        <dbReference type="PROSITE" id="PS51077"/>
    </source>
</evidence>
<feature type="domain" description="HTH iclR-type" evidence="4">
    <location>
        <begin position="3"/>
        <end position="65"/>
    </location>
</feature>
<dbReference type="PROSITE" id="PS51077">
    <property type="entry name" value="HTH_ICLR"/>
    <property type="match status" value="1"/>
</dbReference>
<dbReference type="Gene3D" id="1.10.10.10">
    <property type="entry name" value="Winged helix-like DNA-binding domain superfamily/Winged helix DNA-binding domain"/>
    <property type="match status" value="1"/>
</dbReference>
<dbReference type="GO" id="GO:0045892">
    <property type="term" value="P:negative regulation of DNA-templated transcription"/>
    <property type="evidence" value="ECO:0007669"/>
    <property type="project" value="TreeGrafter"/>
</dbReference>
<proteinExistence type="predicted"/>
<evidence type="ECO:0000256" key="1">
    <source>
        <dbReference type="ARBA" id="ARBA00023015"/>
    </source>
</evidence>
<dbReference type="InterPro" id="IPR036388">
    <property type="entry name" value="WH-like_DNA-bd_sf"/>
</dbReference>
<dbReference type="SUPFAM" id="SSF55781">
    <property type="entry name" value="GAF domain-like"/>
    <property type="match status" value="1"/>
</dbReference>
<dbReference type="InterPro" id="IPR050707">
    <property type="entry name" value="HTH_MetabolicPath_Reg"/>
</dbReference>
<reference evidence="7" key="1">
    <citation type="submission" date="2016-11" db="EMBL/GenBank/DDBJ databases">
        <authorList>
            <person name="Varghese N."/>
            <person name="Submissions S."/>
        </authorList>
    </citation>
    <scope>NUCLEOTIDE SEQUENCE [LARGE SCALE GENOMIC DNA]</scope>
    <source>
        <strain evidence="7">DSM 21264</strain>
    </source>
</reference>
<dbReference type="InterPro" id="IPR005471">
    <property type="entry name" value="Tscrpt_reg_IclR_N"/>
</dbReference>
<dbReference type="GO" id="GO:0003700">
    <property type="term" value="F:DNA-binding transcription factor activity"/>
    <property type="evidence" value="ECO:0007669"/>
    <property type="project" value="TreeGrafter"/>
</dbReference>
<evidence type="ECO:0000256" key="3">
    <source>
        <dbReference type="ARBA" id="ARBA00023163"/>
    </source>
</evidence>
<dbReference type="Proteomes" id="UP000184159">
    <property type="component" value="Unassembled WGS sequence"/>
</dbReference>
<dbReference type="Pfam" id="PF09339">
    <property type="entry name" value="HTH_IclR"/>
    <property type="match status" value="1"/>
</dbReference>
<dbReference type="SMART" id="SM00346">
    <property type="entry name" value="HTH_ICLR"/>
    <property type="match status" value="1"/>
</dbReference>
<dbReference type="Pfam" id="PF01614">
    <property type="entry name" value="IclR_C"/>
    <property type="match status" value="1"/>
</dbReference>
<dbReference type="GO" id="GO:0003677">
    <property type="term" value="F:DNA binding"/>
    <property type="evidence" value="ECO:0007669"/>
    <property type="project" value="UniProtKB-KW"/>
</dbReference>
<sequence>MRARGIERAFQILEFLRNHEKAVRPIEIAKALQAPTSSIYELIKIMLDMGVLENFHKDGRVFLGRQLHFLGTSYLKNFSLASEAETYLEHLSTMTRETAQLCMLDGHKYTVAMMKEGDRPFRISADIGEKVAIPWTASGRLLLNHLSNEEILAFITPDDFILPDRSRLPEEQFLKECNQAKEEGFFSFNSISDTFTRCFAAPVFDENRVPVATLCLIAPKEDALQNFDSYKSELISCANKLTQKLNGNNE</sequence>
<protein>
    <submittedName>
        <fullName evidence="6">Transcriptional regulator, IclR family</fullName>
    </submittedName>
</protein>
<dbReference type="PROSITE" id="PS51078">
    <property type="entry name" value="ICLR_ED"/>
    <property type="match status" value="1"/>
</dbReference>
<evidence type="ECO:0000256" key="2">
    <source>
        <dbReference type="ARBA" id="ARBA00023125"/>
    </source>
</evidence>
<dbReference type="PANTHER" id="PTHR30136:SF35">
    <property type="entry name" value="HTH-TYPE TRANSCRIPTIONAL REGULATOR RV1719"/>
    <property type="match status" value="1"/>
</dbReference>
<dbReference type="AlphaFoldDB" id="A0A1M4YE71"/>
<dbReference type="PANTHER" id="PTHR30136">
    <property type="entry name" value="HELIX-TURN-HELIX TRANSCRIPTIONAL REGULATOR, ICLR FAMILY"/>
    <property type="match status" value="1"/>
</dbReference>
<keyword evidence="2" id="KW-0238">DNA-binding</keyword>
<name>A0A1M4YE71_VIBGA</name>
<dbReference type="SUPFAM" id="SSF46785">
    <property type="entry name" value="Winged helix' DNA-binding domain"/>
    <property type="match status" value="1"/>
</dbReference>
<keyword evidence="1" id="KW-0805">Transcription regulation</keyword>